<dbReference type="PIRSF" id="PIRSF006380">
    <property type="entry name" value="UCP006380"/>
    <property type="match status" value="1"/>
</dbReference>
<evidence type="ECO:0000313" key="3">
    <source>
        <dbReference type="Proteomes" id="UP000035301"/>
    </source>
</evidence>
<dbReference type="HAMAP" id="MF_00582">
    <property type="entry name" value="UPF0215"/>
    <property type="match status" value="1"/>
</dbReference>
<dbReference type="RefSeq" id="WP_048184307.1">
    <property type="nucleotide sequence ID" value="NZ_JXOJ01000004.1"/>
</dbReference>
<dbReference type="STRING" id="1550566.SZ63_08635"/>
<keyword evidence="3" id="KW-1185">Reference proteome</keyword>
<dbReference type="PANTHER" id="PTHR39518:SF2">
    <property type="entry name" value="UPF0215 PROTEIN MJ1150"/>
    <property type="match status" value="1"/>
</dbReference>
<accession>A0A0H1QXY6</accession>
<dbReference type="AlphaFoldDB" id="A0A0H1QXY6"/>
<reference evidence="2 3" key="1">
    <citation type="journal article" date="2015" name="Int. J. Syst. Evol. Microbiol.">
        <title>Methanoculleus sediminis sp. nov., a methanogen from sediments near a submarine mud volcano.</title>
        <authorList>
            <person name="Chen S.C."/>
            <person name="Chen M.F."/>
            <person name="Lai M.C."/>
            <person name="Weng C.Y."/>
            <person name="Wu S.Y."/>
            <person name="Lin S."/>
            <person name="Yang T.F."/>
            <person name="Chen P.C."/>
        </authorList>
    </citation>
    <scope>NUCLEOTIDE SEQUENCE [LARGE SCALE GENOMIC DNA]</scope>
    <source>
        <strain evidence="2 3">S3Fa</strain>
    </source>
</reference>
<dbReference type="Proteomes" id="UP000035301">
    <property type="component" value="Unassembled WGS sequence"/>
</dbReference>
<name>A0A0H1QXY6_9EURY</name>
<comment type="caution">
    <text evidence="2">The sequence shown here is derived from an EMBL/GenBank/DDBJ whole genome shotgun (WGS) entry which is preliminary data.</text>
</comment>
<dbReference type="Pfam" id="PF01949">
    <property type="entry name" value="Endo_dU"/>
    <property type="match status" value="1"/>
</dbReference>
<gene>
    <name evidence="2" type="ORF">SZ63_08635</name>
</gene>
<evidence type="ECO:0000256" key="1">
    <source>
        <dbReference type="HAMAP-Rule" id="MF_00582"/>
    </source>
</evidence>
<comment type="similarity">
    <text evidence="1">Belongs to the UPF0215 family.</text>
</comment>
<evidence type="ECO:0000313" key="2">
    <source>
        <dbReference type="EMBL" id="KLK87689.1"/>
    </source>
</evidence>
<dbReference type="InterPro" id="IPR002802">
    <property type="entry name" value="Endo_dU"/>
</dbReference>
<dbReference type="EMBL" id="JXOJ01000004">
    <property type="protein sequence ID" value="KLK87689.1"/>
    <property type="molecule type" value="Genomic_DNA"/>
</dbReference>
<dbReference type="Gene3D" id="3.30.2170.10">
    <property type="entry name" value="archaeoglobus fulgidus dsm 4304 superfamily"/>
    <property type="match status" value="1"/>
</dbReference>
<dbReference type="PATRIC" id="fig|1550566.3.peg.1880"/>
<dbReference type="PANTHER" id="PTHR39518">
    <property type="entry name" value="UPF0215 PROTEIN MJ1150"/>
    <property type="match status" value="1"/>
</dbReference>
<protein>
    <recommendedName>
        <fullName evidence="1">UPF0215 protein SZ63_08635</fullName>
    </recommendedName>
</protein>
<organism evidence="2 3">
    <name type="scientific">Methanoculleus sediminis</name>
    <dbReference type="NCBI Taxonomy" id="1550566"/>
    <lineage>
        <taxon>Archaea</taxon>
        <taxon>Methanobacteriati</taxon>
        <taxon>Methanobacteriota</taxon>
        <taxon>Stenosarchaea group</taxon>
        <taxon>Methanomicrobia</taxon>
        <taxon>Methanomicrobiales</taxon>
        <taxon>Methanomicrobiaceae</taxon>
        <taxon>Methanoculleus</taxon>
    </lineage>
</organism>
<proteinExistence type="inferred from homology"/>
<sequence>MHVAKSGLRALGIAESYSGREESTLAGVVMRKDLRIDGAAFARVTVGGSDATDAVVRLFTRLARRDINLLMIGGSVIAWYNIIDPAAVHEATGLPVIVATYEESEGLDEDIRRHFPGDVERLAAYRRLGDRLPVRLRSGYTLFVRSCGISPEDAARLCNDFTYEGRVPEPIRVARLVARGIVRSSGCVGFAPDDHDR</sequence>
<dbReference type="OrthoDB" id="15207at2157"/>